<dbReference type="PANTHER" id="PTHR31621">
    <property type="entry name" value="PROTEIN DMP3"/>
    <property type="match status" value="1"/>
</dbReference>
<gene>
    <name evidence="8" type="ORF">F0562_020252</name>
</gene>
<evidence type="ECO:0000256" key="5">
    <source>
        <dbReference type="ARBA" id="ARBA00023136"/>
    </source>
</evidence>
<evidence type="ECO:0000256" key="3">
    <source>
        <dbReference type="ARBA" id="ARBA00022692"/>
    </source>
</evidence>
<protein>
    <submittedName>
        <fullName evidence="8">Uncharacterized protein</fullName>
    </submittedName>
</protein>
<dbReference type="Proteomes" id="UP000325577">
    <property type="component" value="Linkage Group LG10"/>
</dbReference>
<dbReference type="EMBL" id="CM018033">
    <property type="protein sequence ID" value="KAA8545468.1"/>
    <property type="molecule type" value="Genomic_DNA"/>
</dbReference>
<feature type="transmembrane region" description="Helical" evidence="7">
    <location>
        <begin position="93"/>
        <end position="112"/>
    </location>
</feature>
<dbReference type="AlphaFoldDB" id="A0A5J5BRF7"/>
<evidence type="ECO:0000256" key="4">
    <source>
        <dbReference type="ARBA" id="ARBA00022989"/>
    </source>
</evidence>
<dbReference type="InterPro" id="IPR007770">
    <property type="entry name" value="DMP"/>
</dbReference>
<dbReference type="PANTHER" id="PTHR31621:SF1">
    <property type="entry name" value="PROTEIN DMP5"/>
    <property type="match status" value="1"/>
</dbReference>
<keyword evidence="5 7" id="KW-0472">Membrane</keyword>
<keyword evidence="9" id="KW-1185">Reference proteome</keyword>
<comment type="subcellular location">
    <subcellularLocation>
        <location evidence="1">Membrane</location>
        <topology evidence="1">Multi-pass membrane protein</topology>
    </subcellularLocation>
</comment>
<dbReference type="GO" id="GO:0016020">
    <property type="term" value="C:membrane"/>
    <property type="evidence" value="ECO:0007669"/>
    <property type="project" value="UniProtKB-SubCell"/>
</dbReference>
<keyword evidence="3 7" id="KW-0812">Transmembrane</keyword>
<sequence>MSLRSRPAASRQTSISDMGDTATTTTTGDGYTPPETPRTPQSSFTQRAISQTLTTTANLANLLPTGTLLAFQLLTPIFTNNASCDAATRPMTFILLALLAASCFLACFTDSYKSDKQVYYGLATFKGMWLFDYQAAAASSSGIPDLSKFKLGTIDWVHAVVSVFVFVAMALRDKNVQNCFYPKTTHEIQEFSGLMLRNPEDET</sequence>
<evidence type="ECO:0000313" key="8">
    <source>
        <dbReference type="EMBL" id="KAA8545468.1"/>
    </source>
</evidence>
<dbReference type="Pfam" id="PF05078">
    <property type="entry name" value="DUF679"/>
    <property type="match status" value="1"/>
</dbReference>
<dbReference type="GO" id="GO:0005737">
    <property type="term" value="C:cytoplasm"/>
    <property type="evidence" value="ECO:0007669"/>
    <property type="project" value="UniProtKB-ARBA"/>
</dbReference>
<reference evidence="8 9" key="1">
    <citation type="submission" date="2019-09" db="EMBL/GenBank/DDBJ databases">
        <title>A chromosome-level genome assembly of the Chinese tupelo Nyssa sinensis.</title>
        <authorList>
            <person name="Yang X."/>
            <person name="Kang M."/>
            <person name="Yang Y."/>
            <person name="Xiong H."/>
            <person name="Wang M."/>
            <person name="Zhang Z."/>
            <person name="Wang Z."/>
            <person name="Wu H."/>
            <person name="Ma T."/>
            <person name="Liu J."/>
            <person name="Xi Z."/>
        </authorList>
    </citation>
    <scope>NUCLEOTIDE SEQUENCE [LARGE SCALE GENOMIC DNA]</scope>
    <source>
        <strain evidence="8">J267</strain>
        <tissue evidence="8">Leaf</tissue>
    </source>
</reference>
<feature type="compositionally biased region" description="Low complexity" evidence="6">
    <location>
        <begin position="17"/>
        <end position="33"/>
    </location>
</feature>
<accession>A0A5J5BRF7</accession>
<feature type="region of interest" description="Disordered" evidence="6">
    <location>
        <begin position="1"/>
        <end position="45"/>
    </location>
</feature>
<name>A0A5J5BRF7_9ASTE</name>
<evidence type="ECO:0000256" key="7">
    <source>
        <dbReference type="SAM" id="Phobius"/>
    </source>
</evidence>
<feature type="transmembrane region" description="Helical" evidence="7">
    <location>
        <begin position="153"/>
        <end position="171"/>
    </location>
</feature>
<evidence type="ECO:0000256" key="2">
    <source>
        <dbReference type="ARBA" id="ARBA00008707"/>
    </source>
</evidence>
<evidence type="ECO:0000256" key="6">
    <source>
        <dbReference type="SAM" id="MobiDB-lite"/>
    </source>
</evidence>
<evidence type="ECO:0000313" key="9">
    <source>
        <dbReference type="Proteomes" id="UP000325577"/>
    </source>
</evidence>
<proteinExistence type="inferred from homology"/>
<dbReference type="GO" id="GO:0010256">
    <property type="term" value="P:endomembrane system organization"/>
    <property type="evidence" value="ECO:0007669"/>
    <property type="project" value="TreeGrafter"/>
</dbReference>
<comment type="similarity">
    <text evidence="2">Belongs to the plant DMP1 protein family.</text>
</comment>
<evidence type="ECO:0000256" key="1">
    <source>
        <dbReference type="ARBA" id="ARBA00004141"/>
    </source>
</evidence>
<dbReference type="OrthoDB" id="525686at2759"/>
<organism evidence="8 9">
    <name type="scientific">Nyssa sinensis</name>
    <dbReference type="NCBI Taxonomy" id="561372"/>
    <lineage>
        <taxon>Eukaryota</taxon>
        <taxon>Viridiplantae</taxon>
        <taxon>Streptophyta</taxon>
        <taxon>Embryophyta</taxon>
        <taxon>Tracheophyta</taxon>
        <taxon>Spermatophyta</taxon>
        <taxon>Magnoliopsida</taxon>
        <taxon>eudicotyledons</taxon>
        <taxon>Gunneridae</taxon>
        <taxon>Pentapetalae</taxon>
        <taxon>asterids</taxon>
        <taxon>Cornales</taxon>
        <taxon>Nyssaceae</taxon>
        <taxon>Nyssa</taxon>
    </lineage>
</organism>
<keyword evidence="4 7" id="KW-1133">Transmembrane helix</keyword>